<name>A0ABS5TW48_9CELL</name>
<evidence type="ECO:0000256" key="2">
    <source>
        <dbReference type="ARBA" id="ARBA00023125"/>
    </source>
</evidence>
<keyword evidence="6" id="KW-1185">Reference proteome</keyword>
<dbReference type="InterPro" id="IPR026881">
    <property type="entry name" value="WYL_dom"/>
</dbReference>
<keyword evidence="1" id="KW-0805">Transcription regulation</keyword>
<dbReference type="PROSITE" id="PS00894">
    <property type="entry name" value="HTH_DEOR_1"/>
    <property type="match status" value="1"/>
</dbReference>
<dbReference type="PANTHER" id="PTHR34580:SF3">
    <property type="entry name" value="PROTEIN PAFB"/>
    <property type="match status" value="1"/>
</dbReference>
<dbReference type="Pfam" id="PF13280">
    <property type="entry name" value="WYL"/>
    <property type="match status" value="1"/>
</dbReference>
<dbReference type="Pfam" id="PF08279">
    <property type="entry name" value="HTH_11"/>
    <property type="match status" value="1"/>
</dbReference>
<dbReference type="PROSITE" id="PS51000">
    <property type="entry name" value="HTH_DEOR_2"/>
    <property type="match status" value="1"/>
</dbReference>
<feature type="domain" description="HTH deoR-type" evidence="4">
    <location>
        <begin position="5"/>
        <end position="64"/>
    </location>
</feature>
<dbReference type="InterPro" id="IPR001034">
    <property type="entry name" value="DeoR_HTH"/>
</dbReference>
<dbReference type="InterPro" id="IPR013196">
    <property type="entry name" value="HTH_11"/>
</dbReference>
<dbReference type="PANTHER" id="PTHR34580">
    <property type="match status" value="1"/>
</dbReference>
<dbReference type="InterPro" id="IPR036390">
    <property type="entry name" value="WH_DNA-bd_sf"/>
</dbReference>
<protein>
    <submittedName>
        <fullName evidence="5">WYL domain-containing protein</fullName>
    </submittedName>
</protein>
<dbReference type="InterPro" id="IPR018356">
    <property type="entry name" value="Tscrpt_reg_HTH_DeoR_CS"/>
</dbReference>
<dbReference type="Gene3D" id="1.10.10.10">
    <property type="entry name" value="Winged helix-like DNA-binding domain superfamily/Winged helix DNA-binding domain"/>
    <property type="match status" value="1"/>
</dbReference>
<dbReference type="SUPFAM" id="SSF46785">
    <property type="entry name" value="Winged helix' DNA-binding domain"/>
    <property type="match status" value="1"/>
</dbReference>
<dbReference type="InterPro" id="IPR028349">
    <property type="entry name" value="PafC-like"/>
</dbReference>
<dbReference type="RefSeq" id="WP_214346755.1">
    <property type="nucleotide sequence ID" value="NZ_JAHBOH010000001.1"/>
</dbReference>
<keyword evidence="2" id="KW-0238">DNA-binding</keyword>
<evidence type="ECO:0000259" key="4">
    <source>
        <dbReference type="PROSITE" id="PS51000"/>
    </source>
</evidence>
<sequence>MQHDPTGRVLALLSLLQSHRLRKSAELAATLGVTERTLRRDLDRLRDLGYPVDAVPGRYGGYRLAVGAHLPPLVLDDEEAVAVTVGLRYAAEAAIDGMAETSLRAVTTIEALLPQRLRGRVSALRSRVSSVPRTDDELVDPEALGVLPAACRDHELVRFRYRRGDGDDAERVVEPYQLVTAGRRWYLVAWDRDRDDWRTFRLDRLREPRLEGRRFVPREVPGGDAALVVARAIGSTPRDTEATLVVRAAPADLADVLRWVEHSVVEQRARTTTIRVRGEDEGRLALTVARIALVAPLTVVDPPRLVVLVDQLARHLSDAPAPEER</sequence>
<evidence type="ECO:0000256" key="3">
    <source>
        <dbReference type="ARBA" id="ARBA00023163"/>
    </source>
</evidence>
<dbReference type="InterPro" id="IPR051534">
    <property type="entry name" value="CBASS_pafABC_assoc_protein"/>
</dbReference>
<reference evidence="5 6" key="1">
    <citation type="submission" date="2021-05" db="EMBL/GenBank/DDBJ databases">
        <title>Description of Cellulomonas sp. DKR-3 sp. nov.</title>
        <authorList>
            <person name="Dahal R.H."/>
            <person name="Chaudhary D.K."/>
        </authorList>
    </citation>
    <scope>NUCLEOTIDE SEQUENCE [LARGE SCALE GENOMIC DNA]</scope>
    <source>
        <strain evidence="5 6">DKR-3</strain>
    </source>
</reference>
<dbReference type="EMBL" id="JAHBOH010000001">
    <property type="protein sequence ID" value="MBT0993361.1"/>
    <property type="molecule type" value="Genomic_DNA"/>
</dbReference>
<dbReference type="Proteomes" id="UP000722125">
    <property type="component" value="Unassembled WGS sequence"/>
</dbReference>
<accession>A0ABS5TW48</accession>
<comment type="caution">
    <text evidence="5">The sequence shown here is derived from an EMBL/GenBank/DDBJ whole genome shotgun (WGS) entry which is preliminary data.</text>
</comment>
<evidence type="ECO:0000256" key="1">
    <source>
        <dbReference type="ARBA" id="ARBA00023015"/>
    </source>
</evidence>
<gene>
    <name evidence="5" type="ORF">KIN34_03560</name>
</gene>
<keyword evidence="3" id="KW-0804">Transcription</keyword>
<dbReference type="PROSITE" id="PS52050">
    <property type="entry name" value="WYL"/>
    <property type="match status" value="1"/>
</dbReference>
<evidence type="ECO:0000313" key="5">
    <source>
        <dbReference type="EMBL" id="MBT0993361.1"/>
    </source>
</evidence>
<dbReference type="InterPro" id="IPR036388">
    <property type="entry name" value="WH-like_DNA-bd_sf"/>
</dbReference>
<dbReference type="PIRSF" id="PIRSF016838">
    <property type="entry name" value="PafC"/>
    <property type="match status" value="1"/>
</dbReference>
<evidence type="ECO:0000313" key="6">
    <source>
        <dbReference type="Proteomes" id="UP000722125"/>
    </source>
</evidence>
<organism evidence="5 6">
    <name type="scientific">Cellulomonas fulva</name>
    <dbReference type="NCBI Taxonomy" id="2835530"/>
    <lineage>
        <taxon>Bacteria</taxon>
        <taxon>Bacillati</taxon>
        <taxon>Actinomycetota</taxon>
        <taxon>Actinomycetes</taxon>
        <taxon>Micrococcales</taxon>
        <taxon>Cellulomonadaceae</taxon>
        <taxon>Cellulomonas</taxon>
    </lineage>
</organism>
<proteinExistence type="predicted"/>